<name>A0A7S7RAE6_9BACI</name>
<accession>A0A7S7RAE6</accession>
<protein>
    <submittedName>
        <fullName evidence="1">Uncharacterized protein</fullName>
    </submittedName>
</protein>
<dbReference type="KEGG" id="aia:AWH56_019310"/>
<evidence type="ECO:0000313" key="1">
    <source>
        <dbReference type="EMBL" id="QOY34849.2"/>
    </source>
</evidence>
<dbReference type="EMBL" id="CP063356">
    <property type="protein sequence ID" value="QOY34849.2"/>
    <property type="molecule type" value="Genomic_DNA"/>
</dbReference>
<reference evidence="1 2" key="1">
    <citation type="journal article" date="2017" name="Genome Announc.">
        <title>Draft Genome Sequences of Four Alkaliphilic Bacteria Belonging to the Anaerobacillus Genus.</title>
        <authorList>
            <person name="Bassil N.M."/>
            <person name="Lloyd J.R."/>
        </authorList>
    </citation>
    <scope>NUCLEOTIDE SEQUENCE [LARGE SCALE GENOMIC DNA]</scope>
    <source>
        <strain evidence="1 2">NB2006</strain>
    </source>
</reference>
<proteinExistence type="predicted"/>
<dbReference type="Proteomes" id="UP000180175">
    <property type="component" value="Chromosome"/>
</dbReference>
<organism evidence="1 2">
    <name type="scientific">Anaerobacillus isosaccharinicus</name>
    <dbReference type="NCBI Taxonomy" id="1532552"/>
    <lineage>
        <taxon>Bacteria</taxon>
        <taxon>Bacillati</taxon>
        <taxon>Bacillota</taxon>
        <taxon>Bacilli</taxon>
        <taxon>Bacillales</taxon>
        <taxon>Bacillaceae</taxon>
        <taxon>Anaerobacillus</taxon>
    </lineage>
</organism>
<sequence>MYIEGGHMIHASSSNGVHITYNVLNNSYWGRNYLFAKRIID</sequence>
<reference evidence="1 2" key="2">
    <citation type="journal article" date="2019" name="Int. J. Syst. Evol. Microbiol.">
        <title>Anaerobacillus isosaccharinicus sp. nov., an alkaliphilic bacterium which degrades isosaccharinic acid.</title>
        <authorList>
            <person name="Bassil N.M."/>
            <person name="Lloyd J.R."/>
        </authorList>
    </citation>
    <scope>NUCLEOTIDE SEQUENCE [LARGE SCALE GENOMIC DNA]</scope>
    <source>
        <strain evidence="1 2">NB2006</strain>
    </source>
</reference>
<evidence type="ECO:0000313" key="2">
    <source>
        <dbReference type="Proteomes" id="UP000180175"/>
    </source>
</evidence>
<keyword evidence="2" id="KW-1185">Reference proteome</keyword>
<gene>
    <name evidence="1" type="ORF">AWH56_019310</name>
</gene>
<dbReference type="AlphaFoldDB" id="A0A7S7RAE6"/>
<dbReference type="OrthoDB" id="9813368at2"/>